<dbReference type="SUPFAM" id="SSF57959">
    <property type="entry name" value="Leucine zipper domain"/>
    <property type="match status" value="1"/>
</dbReference>
<sequence length="572" mass="63000">MSAPGQNNVDIDALLDLTEYDNFQSPAASVSPVGTSKATFTSPVTAAVSAPTTTAQTLSGPSHNYDMYRQQTGFVPGAIANTMAVNQTNNTGYQDFRSMDYLTAFSPEAADMFDFNTSPSQATLGASDMDMDFESQTDSQQYFTVDPSSIEQENAGLPSPPVLPTQTNNVGRLWPGAHSQAALAKAQAQQRQQQQIIQQQQQAQRQGSQPKSRGKAQQPTDPIVEQKITQLLNSMRAKPSMPESQSSSPMTNLPRSKKDEEEMDEDERLLASEEGKKLSSKERRQLRNKVSARAFRSRRKEYITQLESEIANKVSENGDLRAQNRALLDENKRLTDLTRMLLSSPSFSNFLDNLSSNPAAAQQTPQLKVEPQPEQRQVPKDINPYNSQQSQQQQIGMAMIPEQNMDFSMLTLDGSFNFQPQVFVVDTPEVPDAIDTAVLSGKTSNFIEPIFDSEEEKLEVPAIERPAEKPAVSEPAAAAPVDDEFEADPEFALFHTEPATTTTEQHKEFDTEGLSHVDIFGGIESEKILSRLELVDAGEEECTAALAMARVQRISASCDAVTSRLELLTMDL</sequence>
<feature type="region of interest" description="Disordered" evidence="2">
    <location>
        <begin position="235"/>
        <end position="294"/>
    </location>
</feature>
<dbReference type="CDD" id="cd14810">
    <property type="entry name" value="bZIP_u1"/>
    <property type="match status" value="1"/>
</dbReference>
<organism evidence="4 5">
    <name type="scientific">Fusarium torreyae</name>
    <dbReference type="NCBI Taxonomy" id="1237075"/>
    <lineage>
        <taxon>Eukaryota</taxon>
        <taxon>Fungi</taxon>
        <taxon>Dikarya</taxon>
        <taxon>Ascomycota</taxon>
        <taxon>Pezizomycotina</taxon>
        <taxon>Sordariomycetes</taxon>
        <taxon>Hypocreomycetidae</taxon>
        <taxon>Hypocreales</taxon>
        <taxon>Nectriaceae</taxon>
        <taxon>Fusarium</taxon>
    </lineage>
</organism>
<evidence type="ECO:0000256" key="1">
    <source>
        <dbReference type="SAM" id="Coils"/>
    </source>
</evidence>
<evidence type="ECO:0000313" key="5">
    <source>
        <dbReference type="Proteomes" id="UP001152049"/>
    </source>
</evidence>
<dbReference type="GO" id="GO:0003700">
    <property type="term" value="F:DNA-binding transcription factor activity"/>
    <property type="evidence" value="ECO:0007669"/>
    <property type="project" value="InterPro"/>
</dbReference>
<dbReference type="Gene3D" id="1.20.5.170">
    <property type="match status" value="1"/>
</dbReference>
<reference evidence="4" key="1">
    <citation type="submission" date="2022-09" db="EMBL/GenBank/DDBJ databases">
        <title>Fusarium specimens isolated from Avocado Roots.</title>
        <authorList>
            <person name="Stajich J."/>
            <person name="Roper C."/>
            <person name="Heimlech-Rivalta G."/>
        </authorList>
    </citation>
    <scope>NUCLEOTIDE SEQUENCE</scope>
    <source>
        <strain evidence="4">CF00136</strain>
    </source>
</reference>
<dbReference type="AlphaFoldDB" id="A0A9W8VGQ2"/>
<dbReference type="InterPro" id="IPR004827">
    <property type="entry name" value="bZIP"/>
</dbReference>
<comment type="caution">
    <text evidence="4">The sequence shown here is derived from an EMBL/GenBank/DDBJ whole genome shotgun (WGS) entry which is preliminary data.</text>
</comment>
<feature type="domain" description="BZIP" evidence="3">
    <location>
        <begin position="278"/>
        <end position="341"/>
    </location>
</feature>
<accession>A0A9W8VGQ2</accession>
<gene>
    <name evidence="4" type="primary">MBZ1</name>
    <name evidence="4" type="ORF">NW762_007021</name>
</gene>
<evidence type="ECO:0000256" key="2">
    <source>
        <dbReference type="SAM" id="MobiDB-lite"/>
    </source>
</evidence>
<feature type="compositionally biased region" description="Low complexity" evidence="2">
    <location>
        <begin position="180"/>
        <end position="206"/>
    </location>
</feature>
<dbReference type="PANTHER" id="PTHR37616:SF2">
    <property type="entry name" value="BZIP DOMAIN-CONTAINING PROTEIN"/>
    <property type="match status" value="1"/>
</dbReference>
<feature type="region of interest" description="Disordered" evidence="2">
    <location>
        <begin position="151"/>
        <end position="223"/>
    </location>
</feature>
<dbReference type="PANTHER" id="PTHR37616">
    <property type="entry name" value="BZIP TRANSCRIPTION FACTOR 60-LIKE"/>
    <property type="match status" value="1"/>
</dbReference>
<protein>
    <submittedName>
        <fullName evidence="4">BZIP-type transcription factor mbz1</fullName>
    </submittedName>
</protein>
<dbReference type="PROSITE" id="PS50217">
    <property type="entry name" value="BZIP"/>
    <property type="match status" value="1"/>
</dbReference>
<dbReference type="OrthoDB" id="5571888at2759"/>
<name>A0A9W8VGQ2_9HYPO</name>
<feature type="compositionally biased region" description="Polar residues" evidence="2">
    <location>
        <begin position="207"/>
        <end position="220"/>
    </location>
</feature>
<feature type="region of interest" description="Disordered" evidence="2">
    <location>
        <begin position="353"/>
        <end position="385"/>
    </location>
</feature>
<keyword evidence="1" id="KW-0175">Coiled coil</keyword>
<evidence type="ECO:0000313" key="4">
    <source>
        <dbReference type="EMBL" id="KAJ4261590.1"/>
    </source>
</evidence>
<feature type="compositionally biased region" description="Low complexity" evidence="2">
    <location>
        <begin position="239"/>
        <end position="250"/>
    </location>
</feature>
<dbReference type="SMART" id="SM00338">
    <property type="entry name" value="BRLZ"/>
    <property type="match status" value="1"/>
</dbReference>
<evidence type="ECO:0000259" key="3">
    <source>
        <dbReference type="PROSITE" id="PS50217"/>
    </source>
</evidence>
<keyword evidence="5" id="KW-1185">Reference proteome</keyword>
<dbReference type="InterPro" id="IPR046347">
    <property type="entry name" value="bZIP_sf"/>
</dbReference>
<feature type="coiled-coil region" evidence="1">
    <location>
        <begin position="303"/>
        <end position="337"/>
    </location>
</feature>
<dbReference type="Pfam" id="PF00170">
    <property type="entry name" value="bZIP_1"/>
    <property type="match status" value="1"/>
</dbReference>
<dbReference type="EMBL" id="JAOQAZ010000012">
    <property type="protein sequence ID" value="KAJ4261590.1"/>
    <property type="molecule type" value="Genomic_DNA"/>
</dbReference>
<dbReference type="FunFam" id="1.20.5.170:FF:000031">
    <property type="entry name" value="BZIP transcription factor (MeaB)"/>
    <property type="match status" value="1"/>
</dbReference>
<dbReference type="Proteomes" id="UP001152049">
    <property type="component" value="Unassembled WGS sequence"/>
</dbReference>
<proteinExistence type="predicted"/>
<feature type="compositionally biased region" description="Basic and acidic residues" evidence="2">
    <location>
        <begin position="268"/>
        <end position="285"/>
    </location>
</feature>